<comment type="caution">
    <text evidence="1">The sequence shown here is derived from an EMBL/GenBank/DDBJ whole genome shotgun (WGS) entry which is preliminary data.</text>
</comment>
<name>A0ACB8UGG7_9APHY</name>
<reference evidence="1" key="1">
    <citation type="journal article" date="2021" name="Environ. Microbiol.">
        <title>Gene family expansions and transcriptome signatures uncover fungal adaptations to wood decay.</title>
        <authorList>
            <person name="Hage H."/>
            <person name="Miyauchi S."/>
            <person name="Viragh M."/>
            <person name="Drula E."/>
            <person name="Min B."/>
            <person name="Chaduli D."/>
            <person name="Navarro D."/>
            <person name="Favel A."/>
            <person name="Norest M."/>
            <person name="Lesage-Meessen L."/>
            <person name="Balint B."/>
            <person name="Merenyi Z."/>
            <person name="de Eugenio L."/>
            <person name="Morin E."/>
            <person name="Martinez A.T."/>
            <person name="Baldrian P."/>
            <person name="Stursova M."/>
            <person name="Martinez M.J."/>
            <person name="Novotny C."/>
            <person name="Magnuson J.K."/>
            <person name="Spatafora J.W."/>
            <person name="Maurice S."/>
            <person name="Pangilinan J."/>
            <person name="Andreopoulos W."/>
            <person name="LaButti K."/>
            <person name="Hundley H."/>
            <person name="Na H."/>
            <person name="Kuo A."/>
            <person name="Barry K."/>
            <person name="Lipzen A."/>
            <person name="Henrissat B."/>
            <person name="Riley R."/>
            <person name="Ahrendt S."/>
            <person name="Nagy L.G."/>
            <person name="Grigoriev I.V."/>
            <person name="Martin F."/>
            <person name="Rosso M.N."/>
        </authorList>
    </citation>
    <scope>NUCLEOTIDE SEQUENCE</scope>
    <source>
        <strain evidence="1">CBS 384.51</strain>
    </source>
</reference>
<dbReference type="EMBL" id="MU274902">
    <property type="protein sequence ID" value="KAI0093422.1"/>
    <property type="molecule type" value="Genomic_DNA"/>
</dbReference>
<gene>
    <name evidence="1" type="ORF">BDY19DRAFT_990064</name>
</gene>
<evidence type="ECO:0000313" key="1">
    <source>
        <dbReference type="EMBL" id="KAI0093422.1"/>
    </source>
</evidence>
<proteinExistence type="predicted"/>
<accession>A0ACB8UGG7</accession>
<sequence length="531" mass="59341">MHRCLQVDDIIHELIRAFTLSRDLKSIAIIARTSTHFYEPAMNALWRRLGGLGPLLECMPANLISETYMLSTWAVPFLEVQACLTREPTSAEWDQMFKHAHRVRELTLGMGIPPTKHRRATTYSATIMASIVKHIQKRALDEKDTAVFPNLMLLRCKWHHGVQGTLACIPHLAGPSIKTVVVNGSTTLDPGEVEPPDAFLATVLTSYPAIQELTVVADSGPAYDFQPYTRTLSDFVKQASDFRVFQSNVPVTTGAISQLIAMPYISTLFVRLTDDLQPLHTRSFAGGLEMVDISARQLFTCANFISAIQSAHLKTINIQVSDTCELAAITRCFKAMQAHTSVSRIRISSNHTYSPDRLVCVIPGTTLTLLYPLSGLQDLVLEEHIEVDLYDQDALALSKAWPCLNNLTFIAMQESIRSNIYAHLTVVGLLHLVRNCKHLRRPGIAFNASNIDANLLDEGINSGPIGENLFMLEVHAPLSPVYHPQKVARFLYTVFPNLRILSFGESDIAMYEGWSDVWSLFRTLLFRRAIL</sequence>
<dbReference type="Proteomes" id="UP001055072">
    <property type="component" value="Unassembled WGS sequence"/>
</dbReference>
<evidence type="ECO:0000313" key="2">
    <source>
        <dbReference type="Proteomes" id="UP001055072"/>
    </source>
</evidence>
<protein>
    <submittedName>
        <fullName evidence="1">Uncharacterized protein</fullName>
    </submittedName>
</protein>
<organism evidence="1 2">
    <name type="scientific">Irpex rosettiformis</name>
    <dbReference type="NCBI Taxonomy" id="378272"/>
    <lineage>
        <taxon>Eukaryota</taxon>
        <taxon>Fungi</taxon>
        <taxon>Dikarya</taxon>
        <taxon>Basidiomycota</taxon>
        <taxon>Agaricomycotina</taxon>
        <taxon>Agaricomycetes</taxon>
        <taxon>Polyporales</taxon>
        <taxon>Irpicaceae</taxon>
        <taxon>Irpex</taxon>
    </lineage>
</organism>
<keyword evidence="2" id="KW-1185">Reference proteome</keyword>